<proteinExistence type="inferred from homology"/>
<keyword evidence="11" id="KW-1185">Reference proteome</keyword>
<keyword evidence="6 8" id="KW-1133">Transmembrane helix</keyword>
<keyword evidence="3" id="KW-0808">Transferase</keyword>
<keyword evidence="2 8" id="KW-0328">Glycosyltransferase</keyword>
<accession>A0ABD3M463</accession>
<feature type="transmembrane region" description="Helical" evidence="8">
    <location>
        <begin position="305"/>
        <end position="330"/>
    </location>
</feature>
<dbReference type="Pfam" id="PF03901">
    <property type="entry name" value="Glyco_transf_22"/>
    <property type="match status" value="1"/>
</dbReference>
<comment type="caution">
    <text evidence="10">The sequence shown here is derived from an EMBL/GenBank/DDBJ whole genome shotgun (WGS) entry which is preliminary data.</text>
</comment>
<feature type="transmembrane region" description="Helical" evidence="8">
    <location>
        <begin position="426"/>
        <end position="442"/>
    </location>
</feature>
<keyword evidence="5 8" id="KW-0256">Endoplasmic reticulum</keyword>
<dbReference type="GO" id="GO:0005789">
    <property type="term" value="C:endoplasmic reticulum membrane"/>
    <property type="evidence" value="ECO:0007669"/>
    <property type="project" value="UniProtKB-SubCell"/>
</dbReference>
<comment type="subcellular location">
    <subcellularLocation>
        <location evidence="1 8">Endoplasmic reticulum membrane</location>
        <topology evidence="1 8">Multi-pass membrane protein</topology>
    </subcellularLocation>
</comment>
<evidence type="ECO:0000256" key="1">
    <source>
        <dbReference type="ARBA" id="ARBA00004477"/>
    </source>
</evidence>
<evidence type="ECO:0000256" key="8">
    <source>
        <dbReference type="RuleBase" id="RU363075"/>
    </source>
</evidence>
<dbReference type="EMBL" id="JALLBG020000219">
    <property type="protein sequence ID" value="KAL3758815.1"/>
    <property type="molecule type" value="Genomic_DNA"/>
</dbReference>
<feature type="transmembrane region" description="Helical" evidence="8">
    <location>
        <begin position="490"/>
        <end position="509"/>
    </location>
</feature>
<evidence type="ECO:0000256" key="9">
    <source>
        <dbReference type="SAM" id="MobiDB-lite"/>
    </source>
</evidence>
<dbReference type="Proteomes" id="UP001530293">
    <property type="component" value="Unassembled WGS sequence"/>
</dbReference>
<dbReference type="AlphaFoldDB" id="A0ABD3M463"/>
<reference evidence="10 11" key="1">
    <citation type="submission" date="2024-10" db="EMBL/GenBank/DDBJ databases">
        <title>Updated reference genomes for cyclostephanoid diatoms.</title>
        <authorList>
            <person name="Roberts W.R."/>
            <person name="Alverson A.J."/>
        </authorList>
    </citation>
    <scope>NUCLEOTIDE SEQUENCE [LARGE SCALE GENOMIC DNA]</scope>
    <source>
        <strain evidence="10 11">AJA232-27</strain>
    </source>
</reference>
<dbReference type="InterPro" id="IPR005599">
    <property type="entry name" value="GPI_mannosylTrfase"/>
</dbReference>
<protein>
    <recommendedName>
        <fullName evidence="8">Mannosyltransferase</fullName>
        <ecNumber evidence="8">2.4.1.-</ecNumber>
    </recommendedName>
</protein>
<dbReference type="GO" id="GO:0016757">
    <property type="term" value="F:glycosyltransferase activity"/>
    <property type="evidence" value="ECO:0007669"/>
    <property type="project" value="UniProtKB-KW"/>
</dbReference>
<dbReference type="PANTHER" id="PTHR22760">
    <property type="entry name" value="GLYCOSYLTRANSFERASE"/>
    <property type="match status" value="1"/>
</dbReference>
<comment type="similarity">
    <text evidence="8">Belongs to the glycosyltransferase 22 family.</text>
</comment>
<dbReference type="PANTHER" id="PTHR22760:SF4">
    <property type="entry name" value="GPI MANNOSYLTRANSFERASE 3"/>
    <property type="match status" value="1"/>
</dbReference>
<evidence type="ECO:0000256" key="2">
    <source>
        <dbReference type="ARBA" id="ARBA00022676"/>
    </source>
</evidence>
<keyword evidence="4 8" id="KW-0812">Transmembrane</keyword>
<organism evidence="10 11">
    <name type="scientific">Discostella pseudostelligera</name>
    <dbReference type="NCBI Taxonomy" id="259834"/>
    <lineage>
        <taxon>Eukaryota</taxon>
        <taxon>Sar</taxon>
        <taxon>Stramenopiles</taxon>
        <taxon>Ochrophyta</taxon>
        <taxon>Bacillariophyta</taxon>
        <taxon>Coscinodiscophyceae</taxon>
        <taxon>Thalassiosirophycidae</taxon>
        <taxon>Stephanodiscales</taxon>
        <taxon>Stephanodiscaceae</taxon>
        <taxon>Discostella</taxon>
    </lineage>
</organism>
<feature type="transmembrane region" description="Helical" evidence="8">
    <location>
        <begin position="209"/>
        <end position="227"/>
    </location>
</feature>
<feature type="transmembrane region" description="Helical" evidence="8">
    <location>
        <begin position="342"/>
        <end position="365"/>
    </location>
</feature>
<evidence type="ECO:0000313" key="10">
    <source>
        <dbReference type="EMBL" id="KAL3758815.1"/>
    </source>
</evidence>
<evidence type="ECO:0000313" key="11">
    <source>
        <dbReference type="Proteomes" id="UP001530293"/>
    </source>
</evidence>
<feature type="region of interest" description="Disordered" evidence="9">
    <location>
        <begin position="1"/>
        <end position="22"/>
    </location>
</feature>
<dbReference type="EC" id="2.4.1.-" evidence="8"/>
<feature type="transmembrane region" description="Helical" evidence="8">
    <location>
        <begin position="268"/>
        <end position="285"/>
    </location>
</feature>
<gene>
    <name evidence="10" type="ORF">ACHAWU_007932</name>
</gene>
<evidence type="ECO:0000256" key="3">
    <source>
        <dbReference type="ARBA" id="ARBA00022679"/>
    </source>
</evidence>
<feature type="transmembrane region" description="Helical" evidence="8">
    <location>
        <begin position="242"/>
        <end position="261"/>
    </location>
</feature>
<evidence type="ECO:0000256" key="6">
    <source>
        <dbReference type="ARBA" id="ARBA00022989"/>
    </source>
</evidence>
<feature type="transmembrane region" description="Helical" evidence="8">
    <location>
        <begin position="393"/>
        <end position="414"/>
    </location>
</feature>
<feature type="transmembrane region" description="Helical" evidence="8">
    <location>
        <begin position="448"/>
        <end position="469"/>
    </location>
</feature>
<sequence>MNMMMKVTEDDRSNSNRSGQKRKLSNVGAQHILRLFLWITVYRIINVWVIRTQFDPDEYWQTLEPAYCLVFGPDDGTDHSTIRGTDQYLLHGRRMHYGCALTWEWTRRWTPPSNSEIESTHTSSAMVRLNYLLSEALHGPVRSYVSILPTYLYYLACRPLLNWAAEYDESDKNFNDGSRVVTQYHTEFQRNLKQIIRQHSTYIISKGPVFLHAVLVAAPTDLLVWVISSRIDNQHAGWRRSWPFWALVCSLTSWFHGYALVRTYANSVETVMLILGITLLGPELFGQSQSGGTHVSSSLRERFAFLIGGLSVCVRFTSLAAWIPIGLILVVRSTGNIKIRILLGLCAPFGLLGVLFGCCIDRWFYGFWAIPFLGNVHFNVLLGHGSLYGTHPFLWYAYAGIPAICGVMLPFFIWEISTIRSGSRSLLLWIIAPYIVLHSFSEHKEFRFLLPVLPIICILVGHALSRLVGVMEDTTTNSPQPKKLFTPSNFILVALILLNFPHLLYLGLIHQRGPIATNQYLASVIENETHQAIQSETIRQYTIHYLMGCHSAPVYSHLHTPNARVDAWYLDCSPECRSNPDDICESDAFLNDQLGFVMNAYNVGSWRGNIVREKPSFLVVMQDDAVKIGAFLTNKLKMSHAASIRHTIKSISWHQDQCDASNDGQCLLHEMQHYPLTLFSRIDIHFDHMEVYKS</sequence>
<evidence type="ECO:0000256" key="5">
    <source>
        <dbReference type="ARBA" id="ARBA00022824"/>
    </source>
</evidence>
<keyword evidence="7 8" id="KW-0472">Membrane</keyword>
<evidence type="ECO:0000256" key="4">
    <source>
        <dbReference type="ARBA" id="ARBA00022692"/>
    </source>
</evidence>
<name>A0ABD3M463_9STRA</name>
<evidence type="ECO:0000256" key="7">
    <source>
        <dbReference type="ARBA" id="ARBA00023136"/>
    </source>
</evidence>